<feature type="region of interest" description="Disordered" evidence="5">
    <location>
        <begin position="236"/>
        <end position="277"/>
    </location>
</feature>
<dbReference type="CDD" id="cd00084">
    <property type="entry name" value="HMG-box_SF"/>
    <property type="match status" value="1"/>
</dbReference>
<reference evidence="8" key="2">
    <citation type="journal article" date="2008" name="Genome Biol.">
        <title>Improved genome assembly and evidence-based global gene model set for the chordate Ciona intestinalis: new insight into intron and operon populations.</title>
        <authorList>
            <person name="Satou Y."/>
            <person name="Mineta K."/>
            <person name="Ogasawara M."/>
            <person name="Sasakura Y."/>
            <person name="Shoguchi E."/>
            <person name="Ueno K."/>
            <person name="Yamada L."/>
            <person name="Matsumoto J."/>
            <person name="Wasserscheid J."/>
            <person name="Dewar K."/>
            <person name="Wiley G.B."/>
            <person name="Macmil S.L."/>
            <person name="Roe B.A."/>
            <person name="Zeller R.W."/>
            <person name="Hastings K.E."/>
            <person name="Lemaire P."/>
            <person name="Lindquist E."/>
            <person name="Endo T."/>
            <person name="Hotta K."/>
            <person name="Inaba K."/>
        </authorList>
    </citation>
    <scope>NUCLEOTIDE SEQUENCE [LARGE SCALE GENOMIC DNA]</scope>
    <source>
        <strain evidence="8">wild type</strain>
    </source>
</reference>
<dbReference type="SUPFAM" id="SSF47095">
    <property type="entry name" value="HMG-box"/>
    <property type="match status" value="1"/>
</dbReference>
<dbReference type="Proteomes" id="UP000008144">
    <property type="component" value="Chromosome 1"/>
</dbReference>
<evidence type="ECO:0000259" key="6">
    <source>
        <dbReference type="PROSITE" id="PS50982"/>
    </source>
</evidence>
<evidence type="ECO:0000256" key="1">
    <source>
        <dbReference type="ARBA" id="ARBA00022723"/>
    </source>
</evidence>
<dbReference type="GO" id="GO:0003677">
    <property type="term" value="F:DNA binding"/>
    <property type="evidence" value="ECO:0007669"/>
    <property type="project" value="InterPro"/>
</dbReference>
<evidence type="ECO:0000313" key="9">
    <source>
        <dbReference type="Proteomes" id="UP000008144"/>
    </source>
</evidence>
<dbReference type="PROSITE" id="PS51058">
    <property type="entry name" value="ZF_CXXC"/>
    <property type="match status" value="1"/>
</dbReference>
<dbReference type="SMART" id="SM00391">
    <property type="entry name" value="MBD"/>
    <property type="match status" value="1"/>
</dbReference>
<dbReference type="Pfam" id="PF02008">
    <property type="entry name" value="zf-CXXC"/>
    <property type="match status" value="1"/>
</dbReference>
<dbReference type="InParanoid" id="F6PMV0"/>
<dbReference type="InterPro" id="IPR002857">
    <property type="entry name" value="Znf_CXXC"/>
</dbReference>
<dbReference type="STRING" id="7719.ENSCINP00000025072"/>
<dbReference type="AlphaFoldDB" id="F6PMV0"/>
<accession>F6PMV0</accession>
<dbReference type="Pfam" id="PF01429">
    <property type="entry name" value="MBD"/>
    <property type="match status" value="1"/>
</dbReference>
<reference evidence="9" key="1">
    <citation type="journal article" date="2002" name="Science">
        <title>The draft genome of Ciona intestinalis: insights into chordate and vertebrate origins.</title>
        <authorList>
            <person name="Dehal P."/>
            <person name="Satou Y."/>
            <person name="Campbell R.K."/>
            <person name="Chapman J."/>
            <person name="Degnan B."/>
            <person name="De Tomaso A."/>
            <person name="Davidson B."/>
            <person name="Di Gregorio A."/>
            <person name="Gelpke M."/>
            <person name="Goodstein D.M."/>
            <person name="Harafuji N."/>
            <person name="Hastings K.E."/>
            <person name="Ho I."/>
            <person name="Hotta K."/>
            <person name="Huang W."/>
            <person name="Kawashima T."/>
            <person name="Lemaire P."/>
            <person name="Martinez D."/>
            <person name="Meinertzhagen I.A."/>
            <person name="Necula S."/>
            <person name="Nonaka M."/>
            <person name="Putnam N."/>
            <person name="Rash S."/>
            <person name="Saiga H."/>
            <person name="Satake M."/>
            <person name="Terry A."/>
            <person name="Yamada L."/>
            <person name="Wang H.G."/>
            <person name="Awazu S."/>
            <person name="Azumi K."/>
            <person name="Boore J."/>
            <person name="Branno M."/>
            <person name="Chin-Bow S."/>
            <person name="DeSantis R."/>
            <person name="Doyle S."/>
            <person name="Francino P."/>
            <person name="Keys D.N."/>
            <person name="Haga S."/>
            <person name="Hayashi H."/>
            <person name="Hino K."/>
            <person name="Imai K.S."/>
            <person name="Inaba K."/>
            <person name="Kano S."/>
            <person name="Kobayashi K."/>
            <person name="Kobayashi M."/>
            <person name="Lee B.I."/>
            <person name="Makabe K.W."/>
            <person name="Manohar C."/>
            <person name="Matassi G."/>
            <person name="Medina M."/>
            <person name="Mochizuki Y."/>
            <person name="Mount S."/>
            <person name="Morishita T."/>
            <person name="Miura S."/>
            <person name="Nakayama A."/>
            <person name="Nishizaka S."/>
            <person name="Nomoto H."/>
            <person name="Ohta F."/>
            <person name="Oishi K."/>
            <person name="Rigoutsos I."/>
            <person name="Sano M."/>
            <person name="Sasaki A."/>
            <person name="Sasakura Y."/>
            <person name="Shoguchi E."/>
            <person name="Shin-i T."/>
            <person name="Spagnuolo A."/>
            <person name="Stainier D."/>
            <person name="Suzuki M.M."/>
            <person name="Tassy O."/>
            <person name="Takatori N."/>
            <person name="Tokuoka M."/>
            <person name="Yagi K."/>
            <person name="Yoshizaki F."/>
            <person name="Wada S."/>
            <person name="Zhang C."/>
            <person name="Hyatt P.D."/>
            <person name="Larimer F."/>
            <person name="Detter C."/>
            <person name="Doggett N."/>
            <person name="Glavina T."/>
            <person name="Hawkins T."/>
            <person name="Richardson P."/>
            <person name="Lucas S."/>
            <person name="Kohara Y."/>
            <person name="Levine M."/>
            <person name="Satoh N."/>
            <person name="Rokhsar D.S."/>
        </authorList>
    </citation>
    <scope>NUCLEOTIDE SEQUENCE [LARGE SCALE GENOMIC DNA]</scope>
</reference>
<name>F6PMV0_CIOIN</name>
<dbReference type="SUPFAM" id="SSF54171">
    <property type="entry name" value="DNA-binding domain"/>
    <property type="match status" value="1"/>
</dbReference>
<feature type="domain" description="MBD" evidence="6">
    <location>
        <begin position="43"/>
        <end position="111"/>
    </location>
</feature>
<evidence type="ECO:0000313" key="8">
    <source>
        <dbReference type="Ensembl" id="ENSCINP00000025072.2"/>
    </source>
</evidence>
<dbReference type="HOGENOM" id="CLU_554275_0_0_1"/>
<dbReference type="InterPro" id="IPR036910">
    <property type="entry name" value="HMG_box_dom_sf"/>
</dbReference>
<keyword evidence="9" id="KW-1185">Reference proteome</keyword>
<evidence type="ECO:0000256" key="5">
    <source>
        <dbReference type="SAM" id="MobiDB-lite"/>
    </source>
</evidence>
<dbReference type="PROSITE" id="PS50982">
    <property type="entry name" value="MBD"/>
    <property type="match status" value="1"/>
</dbReference>
<feature type="compositionally biased region" description="Polar residues" evidence="5">
    <location>
        <begin position="243"/>
        <end position="262"/>
    </location>
</feature>
<evidence type="ECO:0000256" key="4">
    <source>
        <dbReference type="PROSITE-ProRule" id="PRU00509"/>
    </source>
</evidence>
<organism evidence="8 9">
    <name type="scientific">Ciona intestinalis</name>
    <name type="common">Transparent sea squirt</name>
    <name type="synonym">Ascidia intestinalis</name>
    <dbReference type="NCBI Taxonomy" id="7719"/>
    <lineage>
        <taxon>Eukaryota</taxon>
        <taxon>Metazoa</taxon>
        <taxon>Chordata</taxon>
        <taxon>Tunicata</taxon>
        <taxon>Ascidiacea</taxon>
        <taxon>Phlebobranchia</taxon>
        <taxon>Cionidae</taxon>
        <taxon>Ciona</taxon>
    </lineage>
</organism>
<feature type="domain" description="CXXC-type" evidence="7">
    <location>
        <begin position="282"/>
        <end position="328"/>
    </location>
</feature>
<reference evidence="8" key="4">
    <citation type="submission" date="2025-09" db="UniProtKB">
        <authorList>
            <consortium name="Ensembl"/>
        </authorList>
    </citation>
    <scope>IDENTIFICATION</scope>
</reference>
<dbReference type="Gene3D" id="3.30.890.10">
    <property type="entry name" value="Methyl-cpg-binding Protein 2, Chain A"/>
    <property type="match status" value="1"/>
</dbReference>
<evidence type="ECO:0000256" key="3">
    <source>
        <dbReference type="ARBA" id="ARBA00022833"/>
    </source>
</evidence>
<keyword evidence="3" id="KW-0862">Zinc</keyword>
<dbReference type="GO" id="GO:0008270">
    <property type="term" value="F:zinc ion binding"/>
    <property type="evidence" value="ECO:0007669"/>
    <property type="project" value="UniProtKB-KW"/>
</dbReference>
<dbReference type="InterPro" id="IPR001739">
    <property type="entry name" value="Methyl_CpG_DNA-bd"/>
</dbReference>
<keyword evidence="1" id="KW-0479">Metal-binding</keyword>
<evidence type="ECO:0000259" key="7">
    <source>
        <dbReference type="PROSITE" id="PS51058"/>
    </source>
</evidence>
<dbReference type="EMBL" id="EAAA01000154">
    <property type="status" value="NOT_ANNOTATED_CDS"/>
    <property type="molecule type" value="Genomic_DNA"/>
</dbReference>
<proteinExistence type="predicted"/>
<evidence type="ECO:0008006" key="10">
    <source>
        <dbReference type="Google" id="ProtNLM"/>
    </source>
</evidence>
<sequence>MNQLDLIKTSSTKRTRDLPKYKTKVKTPLREKLGFPPKNLFYYGTGKLPCPDLGEGWYFEQIVRQHGKSAGQYDVYYYSPQNVRIRSKARLAMLAPSSVSIEDFDFNAGKIVKQKEHLCKKEALITEKLFRSSKKVNISNMISPKDSKQDESSTLSNGITPILKKRRVISTVPSITDHSEPVKQADQHPMSAFEIFKADAMKSCSEIINSVEFPELLRLLAWKNLGDKKRQMYNKSEKERFTISPSQTKTTPKFIPSPSQVPRTFPPLVPSSKLQKNTPNRGLFRTIRCKTCEPCLRPNCGECYNCRDMRQFGGSGKKKQSCIQRKCLRPSKNMSKRYSFTQHATPLAMPAQEVNRHPIFPVDTTLQQIILPTQPSFSQCTTSTSPFKRPGEMISNNLNNPFLQNFVTHNNNMSMPPQTSNLNPSSCNITGGLMNSWNSANTTANFPCSSHQPPKTQILNNFSTVNKRKRTQLNPRRFLDINQVYINKTVIA</sequence>
<dbReference type="Ensembl" id="ENSCINT00000025318.2">
    <property type="protein sequence ID" value="ENSCINP00000025072.2"/>
    <property type="gene ID" value="ENSCING00000013716.2"/>
</dbReference>
<dbReference type="InterPro" id="IPR016177">
    <property type="entry name" value="DNA-bd_dom_sf"/>
</dbReference>
<evidence type="ECO:0000256" key="2">
    <source>
        <dbReference type="ARBA" id="ARBA00022771"/>
    </source>
</evidence>
<keyword evidence="2 4" id="KW-0863">Zinc-finger</keyword>
<reference evidence="8" key="3">
    <citation type="submission" date="2025-08" db="UniProtKB">
        <authorList>
            <consortium name="Ensembl"/>
        </authorList>
    </citation>
    <scope>IDENTIFICATION</scope>
</reference>
<protein>
    <recommendedName>
        <fullName evidence="10">Zinc finger protein</fullName>
    </recommendedName>
</protein>